<dbReference type="PANTHER" id="PTHR31701">
    <property type="entry name" value="ENDOPLASMIC RETICULUM MEMBRANE-ASSOCIATED RNA DEGRADATION PROTEIN"/>
    <property type="match status" value="1"/>
</dbReference>
<dbReference type="STRING" id="13249.T1I160"/>
<accession>T1I160</accession>
<dbReference type="InParanoid" id="T1I160"/>
<dbReference type="Proteomes" id="UP000015103">
    <property type="component" value="Unassembled WGS sequence"/>
</dbReference>
<protein>
    <recommendedName>
        <fullName evidence="3">DUF4209 domain-containing protein</fullName>
    </recommendedName>
</protein>
<dbReference type="HOGENOM" id="CLU_910041_0_0_1"/>
<dbReference type="PANTHER" id="PTHR31701:SF2">
    <property type="entry name" value="ENDOPLASMIC RETICULUM MEMBRANE-ASSOCIATED RNA DEGRADATION PROTEIN"/>
    <property type="match status" value="1"/>
</dbReference>
<organism evidence="1 2">
    <name type="scientific">Rhodnius prolixus</name>
    <name type="common">Triatomid bug</name>
    <dbReference type="NCBI Taxonomy" id="13249"/>
    <lineage>
        <taxon>Eukaryota</taxon>
        <taxon>Metazoa</taxon>
        <taxon>Ecdysozoa</taxon>
        <taxon>Arthropoda</taxon>
        <taxon>Hexapoda</taxon>
        <taxon>Insecta</taxon>
        <taxon>Pterygota</taxon>
        <taxon>Neoptera</taxon>
        <taxon>Paraneoptera</taxon>
        <taxon>Hemiptera</taxon>
        <taxon>Heteroptera</taxon>
        <taxon>Panheteroptera</taxon>
        <taxon>Cimicomorpha</taxon>
        <taxon>Reduviidae</taxon>
        <taxon>Triatominae</taxon>
        <taxon>Rhodnius</taxon>
    </lineage>
</organism>
<keyword evidence="2" id="KW-1185">Reference proteome</keyword>
<dbReference type="EnsemblMetazoa" id="RPRC010030-RA">
    <property type="protein sequence ID" value="RPRC010030-PA"/>
    <property type="gene ID" value="RPRC010030"/>
</dbReference>
<evidence type="ECO:0000313" key="1">
    <source>
        <dbReference type="EnsemblMetazoa" id="RPRC010030-PA"/>
    </source>
</evidence>
<dbReference type="eggNOG" id="ENOG502QS21">
    <property type="taxonomic scope" value="Eukaryota"/>
</dbReference>
<dbReference type="OMA" id="PCETEAC"/>
<evidence type="ECO:0008006" key="3">
    <source>
        <dbReference type="Google" id="ProtNLM"/>
    </source>
</evidence>
<proteinExistence type="predicted"/>
<dbReference type="InterPro" id="IPR039635">
    <property type="entry name" value="ERMARD"/>
</dbReference>
<dbReference type="VEuPathDB" id="VectorBase:RPRC010030"/>
<dbReference type="AlphaFoldDB" id="T1I160"/>
<sequence>MTLPLMEHMMRSIYCESNNCLPNKMLAETSEFYITLDVMLEKKYGAIANNFIDVIGENILLMLLDLFSYRQGPRLRDRVSHFEIEIKDFPKELANYTIVLCLCIIQHLMPEVVNKNQEIIQIGRLTEVINKYEPIFHPTSLWKRQVLCILNKMNEWSGLPRPPEFKQFSLWSKNENFKLVESLLEVVMIKRYLSADAILQELIEDAKELKYPTIFRPPKEIEIVYLFSRINNAIEEIHNNINANVHLRYNLWNSRQMRSRQRENYGRMLEYVYLLQIFLICILNLQIKIVRGLLELNEKQIIFFIK</sequence>
<evidence type="ECO:0000313" key="2">
    <source>
        <dbReference type="Proteomes" id="UP000015103"/>
    </source>
</evidence>
<reference evidence="1" key="1">
    <citation type="submission" date="2015-05" db="UniProtKB">
        <authorList>
            <consortium name="EnsemblMetazoa"/>
        </authorList>
    </citation>
    <scope>IDENTIFICATION</scope>
</reference>
<dbReference type="EMBL" id="ACPB03020977">
    <property type="status" value="NOT_ANNOTATED_CDS"/>
    <property type="molecule type" value="Genomic_DNA"/>
</dbReference>
<name>T1I160_RHOPR</name>